<feature type="non-terminal residue" evidence="2">
    <location>
        <position position="116"/>
    </location>
</feature>
<feature type="compositionally biased region" description="Acidic residues" evidence="1">
    <location>
        <begin position="1"/>
        <end position="13"/>
    </location>
</feature>
<sequence length="116" mass="11792">MAEESSNDPENVEDAPASSAAGTAAAAAADDVEMEGVAEGDNANANANEGDLPFAEGGENDPVEPRTTFVSYLSSPVVTLLVGQGESEAIVTAHQALLVQSPFFKEACAQFSDDGS</sequence>
<gene>
    <name evidence="2" type="ORF">CTA1_12397</name>
</gene>
<keyword evidence="3" id="KW-1185">Reference proteome</keyword>
<feature type="compositionally biased region" description="Low complexity" evidence="1">
    <location>
        <begin position="15"/>
        <end position="29"/>
    </location>
</feature>
<evidence type="ECO:0000313" key="3">
    <source>
        <dbReference type="Proteomes" id="UP000310108"/>
    </source>
</evidence>
<feature type="region of interest" description="Disordered" evidence="1">
    <location>
        <begin position="1"/>
        <end position="65"/>
    </location>
</feature>
<reference evidence="2 3" key="1">
    <citation type="journal article" date="2019" name="PLoS ONE">
        <title>Comparative genome analysis indicates high evolutionary potential of pathogenicity genes in Colletotrichum tanaceti.</title>
        <authorList>
            <person name="Lelwala R.V."/>
            <person name="Korhonen P.K."/>
            <person name="Young N.D."/>
            <person name="Scott J.B."/>
            <person name="Ades P.A."/>
            <person name="Gasser R.B."/>
            <person name="Taylor P.W.J."/>
        </authorList>
    </citation>
    <scope>NUCLEOTIDE SEQUENCE [LARGE SCALE GENOMIC DNA]</scope>
    <source>
        <strain evidence="2">BRIP57314</strain>
    </source>
</reference>
<dbReference type="Proteomes" id="UP000310108">
    <property type="component" value="Unassembled WGS sequence"/>
</dbReference>
<feature type="compositionally biased region" description="Low complexity" evidence="1">
    <location>
        <begin position="39"/>
        <end position="51"/>
    </location>
</feature>
<name>A0A4U6XHF4_9PEZI</name>
<proteinExistence type="predicted"/>
<dbReference type="AlphaFoldDB" id="A0A4U6XHF4"/>
<dbReference type="EMBL" id="PJEX01000183">
    <property type="protein sequence ID" value="TKW53487.1"/>
    <property type="molecule type" value="Genomic_DNA"/>
</dbReference>
<evidence type="ECO:0008006" key="4">
    <source>
        <dbReference type="Google" id="ProtNLM"/>
    </source>
</evidence>
<accession>A0A4U6XHF4</accession>
<organism evidence="2 3">
    <name type="scientific">Colletotrichum tanaceti</name>
    <dbReference type="NCBI Taxonomy" id="1306861"/>
    <lineage>
        <taxon>Eukaryota</taxon>
        <taxon>Fungi</taxon>
        <taxon>Dikarya</taxon>
        <taxon>Ascomycota</taxon>
        <taxon>Pezizomycotina</taxon>
        <taxon>Sordariomycetes</taxon>
        <taxon>Hypocreomycetidae</taxon>
        <taxon>Glomerellales</taxon>
        <taxon>Glomerellaceae</taxon>
        <taxon>Colletotrichum</taxon>
        <taxon>Colletotrichum destructivum species complex</taxon>
    </lineage>
</organism>
<evidence type="ECO:0000313" key="2">
    <source>
        <dbReference type="EMBL" id="TKW53487.1"/>
    </source>
</evidence>
<comment type="caution">
    <text evidence="2">The sequence shown here is derived from an EMBL/GenBank/DDBJ whole genome shotgun (WGS) entry which is preliminary data.</text>
</comment>
<protein>
    <recommendedName>
        <fullName evidence="4">BTB domain-containing protein</fullName>
    </recommendedName>
</protein>
<evidence type="ECO:0000256" key="1">
    <source>
        <dbReference type="SAM" id="MobiDB-lite"/>
    </source>
</evidence>